<keyword evidence="1" id="KW-0472">Membrane</keyword>
<protein>
    <submittedName>
        <fullName evidence="2">Uncharacterized protein</fullName>
    </submittedName>
</protein>
<dbReference type="Proteomes" id="UP000076580">
    <property type="component" value="Chromosome 02"/>
</dbReference>
<name>A0A151GP04_DRECN</name>
<evidence type="ECO:0000256" key="1">
    <source>
        <dbReference type="SAM" id="Phobius"/>
    </source>
</evidence>
<reference evidence="2 3" key="1">
    <citation type="journal article" date="2016" name="Sci. Rep.">
        <title>Insights into Adaptations to a Near-Obligate Nematode Endoparasitic Lifestyle from the Finished Genome of Drechmeria coniospora.</title>
        <authorList>
            <person name="Zhang L."/>
            <person name="Zhou Z."/>
            <person name="Guo Q."/>
            <person name="Fokkens L."/>
            <person name="Miskei M."/>
            <person name="Pocsi I."/>
            <person name="Zhang W."/>
            <person name="Chen M."/>
            <person name="Wang L."/>
            <person name="Sun Y."/>
            <person name="Donzelli B.G."/>
            <person name="Gibson D.M."/>
            <person name="Nelson D.R."/>
            <person name="Luo J.G."/>
            <person name="Rep M."/>
            <person name="Liu H."/>
            <person name="Yang S."/>
            <person name="Wang J."/>
            <person name="Krasnoff S.B."/>
            <person name="Xu Y."/>
            <person name="Molnar I."/>
            <person name="Lin M."/>
        </authorList>
    </citation>
    <scope>NUCLEOTIDE SEQUENCE [LARGE SCALE GENOMIC DNA]</scope>
    <source>
        <strain evidence="2 3">ARSEF 6962</strain>
    </source>
</reference>
<dbReference type="AlphaFoldDB" id="A0A151GP04"/>
<proteinExistence type="predicted"/>
<comment type="caution">
    <text evidence="2">The sequence shown here is derived from an EMBL/GenBank/DDBJ whole genome shotgun (WGS) entry which is preliminary data.</text>
</comment>
<dbReference type="InParanoid" id="A0A151GP04"/>
<organism evidence="2 3">
    <name type="scientific">Drechmeria coniospora</name>
    <name type="common">Nematophagous fungus</name>
    <name type="synonym">Meria coniospora</name>
    <dbReference type="NCBI Taxonomy" id="98403"/>
    <lineage>
        <taxon>Eukaryota</taxon>
        <taxon>Fungi</taxon>
        <taxon>Dikarya</taxon>
        <taxon>Ascomycota</taxon>
        <taxon>Pezizomycotina</taxon>
        <taxon>Sordariomycetes</taxon>
        <taxon>Hypocreomycetidae</taxon>
        <taxon>Hypocreales</taxon>
        <taxon>Ophiocordycipitaceae</taxon>
        <taxon>Drechmeria</taxon>
    </lineage>
</organism>
<dbReference type="STRING" id="98403.A0A151GP04"/>
<accession>A0A151GP04</accession>
<keyword evidence="1" id="KW-1133">Transmembrane helix</keyword>
<dbReference type="GeneID" id="63718505"/>
<dbReference type="RefSeq" id="XP_040658196.1">
    <property type="nucleotide sequence ID" value="XM_040803163.1"/>
</dbReference>
<sequence>MLATSVMALEPTTMILPPKATQCYQTSSVENGCMYQNNQTKYYECVCGYDGGHFLKDNAECVGAIEVKIDLLSVYQYLQVTCDAFHLPVKMSQDDFLKTAGNITDPEPEPDADNNPGGISTGAKIAIAMSAIVAAAVALSGLIYVFCRAKARRGIKQFAEAKSRRYKEITPLPQPRPCRAGPSMSPRPLPAELAVSVPPPPEYTPSLASINASANALRIPSEVALPQTRLAWTYMESTMSSSTMPSHAPPLGKKTTSPCVQNAYRPYELDDTSITTPVSAI</sequence>
<evidence type="ECO:0000313" key="3">
    <source>
        <dbReference type="Proteomes" id="UP000076580"/>
    </source>
</evidence>
<keyword evidence="1" id="KW-0812">Transmembrane</keyword>
<gene>
    <name evidence="2" type="ORF">DCS_05862</name>
</gene>
<keyword evidence="3" id="KW-1185">Reference proteome</keyword>
<evidence type="ECO:0000313" key="2">
    <source>
        <dbReference type="EMBL" id="KYK58844.1"/>
    </source>
</evidence>
<feature type="transmembrane region" description="Helical" evidence="1">
    <location>
        <begin position="125"/>
        <end position="147"/>
    </location>
</feature>
<dbReference type="EMBL" id="LAYC01000002">
    <property type="protein sequence ID" value="KYK58844.1"/>
    <property type="molecule type" value="Genomic_DNA"/>
</dbReference>